<dbReference type="STRING" id="336983.ENSCANP00000025577"/>
<dbReference type="SUPFAM" id="SSF54495">
    <property type="entry name" value="UBC-like"/>
    <property type="match status" value="1"/>
</dbReference>
<dbReference type="PANTHER" id="PTHR12921:SF0">
    <property type="entry name" value="UBIQUITIN-FOLD MODIFIER-CONJUGATING ENZYME 1"/>
    <property type="match status" value="1"/>
</dbReference>
<dbReference type="Proteomes" id="UP000233080">
    <property type="component" value="Unassembled WGS sequence"/>
</dbReference>
<evidence type="ECO:0000256" key="4">
    <source>
        <dbReference type="ARBA" id="ARBA00045718"/>
    </source>
</evidence>
<comment type="function">
    <text evidence="4">E2-like enzyme which specifically catalyzes the second step in ufmylation. Accepts the ubiquitin-like modifier UFM1 from the E1 enzyme UBA5 and forms an intermediate with UFM1 via a thioester linkage. Ufmylation is involved in various processes, such as ribosome recycling, response to DNA damage, interferon response or reticulophagy (also called ER-phagy).</text>
</comment>
<keyword evidence="6" id="KW-1185">Reference proteome</keyword>
<dbReference type="GO" id="GO:1990592">
    <property type="term" value="P:protein K69-linked ufmylation"/>
    <property type="evidence" value="ECO:0007669"/>
    <property type="project" value="TreeGrafter"/>
</dbReference>
<evidence type="ECO:0000313" key="6">
    <source>
        <dbReference type="Proteomes" id="UP000233080"/>
    </source>
</evidence>
<name>A0A2K5J9X1_COLAP</name>
<sequence length="150" mass="17406">MAVEILALKTNAGPQDWELWVQRLKKEYQSLVWYVENNKNSNKVATRWFGKGWYIHDLLKCDFDNEFEILITYVTTAPEIAVPELDGKTAKMYRGGKICLTDHFKSLWARNIPKFELAHPMALGLGPRLAVEIPDLIQKQVFQHKEKCSQ</sequence>
<dbReference type="Ensembl" id="ENSCANT00000048582.1">
    <property type="protein sequence ID" value="ENSCANP00000025577.1"/>
    <property type="gene ID" value="ENSCANG00000036221.1"/>
</dbReference>
<dbReference type="InterPro" id="IPR016135">
    <property type="entry name" value="UBQ-conjugating_enzyme/RWD"/>
</dbReference>
<dbReference type="GO" id="GO:0005737">
    <property type="term" value="C:cytoplasm"/>
    <property type="evidence" value="ECO:0007669"/>
    <property type="project" value="TreeGrafter"/>
</dbReference>
<dbReference type="FunFam" id="3.10.110.10:FF:000139">
    <property type="entry name" value="Uncharacterized protein"/>
    <property type="match status" value="1"/>
</dbReference>
<reference evidence="5" key="1">
    <citation type="submission" date="2025-08" db="UniProtKB">
        <authorList>
            <consortium name="Ensembl"/>
        </authorList>
    </citation>
    <scope>IDENTIFICATION</scope>
</reference>
<organism evidence="5 6">
    <name type="scientific">Colobus angolensis palliatus</name>
    <name type="common">Peters' Angolan colobus</name>
    <dbReference type="NCBI Taxonomy" id="336983"/>
    <lineage>
        <taxon>Eukaryota</taxon>
        <taxon>Metazoa</taxon>
        <taxon>Chordata</taxon>
        <taxon>Craniata</taxon>
        <taxon>Vertebrata</taxon>
        <taxon>Euteleostomi</taxon>
        <taxon>Mammalia</taxon>
        <taxon>Eutheria</taxon>
        <taxon>Euarchontoglires</taxon>
        <taxon>Primates</taxon>
        <taxon>Haplorrhini</taxon>
        <taxon>Catarrhini</taxon>
        <taxon>Cercopithecidae</taxon>
        <taxon>Colobinae</taxon>
        <taxon>Colobus</taxon>
    </lineage>
</organism>
<evidence type="ECO:0000313" key="5">
    <source>
        <dbReference type="Ensembl" id="ENSCANP00000025577.1"/>
    </source>
</evidence>
<dbReference type="CDD" id="cd11686">
    <property type="entry name" value="UBCc_UFC1"/>
    <property type="match status" value="1"/>
</dbReference>
<dbReference type="AlphaFoldDB" id="A0A2K5J9X1"/>
<protein>
    <recommendedName>
        <fullName evidence="2">Ubiquitin-fold modifier-conjugating enzyme 1</fullName>
    </recommendedName>
</protein>
<dbReference type="Pfam" id="PF08694">
    <property type="entry name" value="UFC1"/>
    <property type="match status" value="1"/>
</dbReference>
<keyword evidence="3" id="KW-0833">Ubl conjugation pathway</keyword>
<proteinExistence type="inferred from homology"/>
<accession>A0A2K5J9X1</accession>
<dbReference type="GO" id="GO:0061657">
    <property type="term" value="F:UFM1 conjugating enzyme activity"/>
    <property type="evidence" value="ECO:0007669"/>
    <property type="project" value="InterPro"/>
</dbReference>
<reference evidence="5" key="2">
    <citation type="submission" date="2025-09" db="UniProtKB">
        <authorList>
            <consortium name="Ensembl"/>
        </authorList>
    </citation>
    <scope>IDENTIFICATION</scope>
</reference>
<dbReference type="PANTHER" id="PTHR12921">
    <property type="entry name" value="UBIQUITIN-FOLD MODIFIER-CONJUGATING ENZYME 1"/>
    <property type="match status" value="1"/>
</dbReference>
<dbReference type="InterPro" id="IPR014806">
    <property type="entry name" value="Ufc1"/>
</dbReference>
<dbReference type="OMA" id="PKFELAH"/>
<comment type="similarity">
    <text evidence="1">Belongs to the ubiquitin-conjugating enzyme family. UFC1 subfamily.</text>
</comment>
<evidence type="ECO:0000256" key="3">
    <source>
        <dbReference type="ARBA" id="ARBA00022786"/>
    </source>
</evidence>
<evidence type="ECO:0000256" key="2">
    <source>
        <dbReference type="ARBA" id="ARBA00013306"/>
    </source>
</evidence>
<dbReference type="Gene3D" id="3.10.110.10">
    <property type="entry name" value="Ubiquitin Conjugating Enzyme"/>
    <property type="match status" value="1"/>
</dbReference>
<evidence type="ECO:0000256" key="1">
    <source>
        <dbReference type="ARBA" id="ARBA00008451"/>
    </source>
</evidence>